<feature type="region of interest" description="Disordered" evidence="2">
    <location>
        <begin position="120"/>
        <end position="143"/>
    </location>
</feature>
<dbReference type="PANTHER" id="PTHR35024">
    <property type="entry name" value="HYPOTHETICAL CYTOSOLIC PROTEIN"/>
    <property type="match status" value="1"/>
</dbReference>
<name>A0A841GZV2_9BACT</name>
<keyword evidence="4" id="KW-1185">Reference proteome</keyword>
<evidence type="ECO:0000256" key="2">
    <source>
        <dbReference type="SAM" id="MobiDB-lite"/>
    </source>
</evidence>
<dbReference type="Pfam" id="PF04519">
    <property type="entry name" value="Bactofilin"/>
    <property type="match status" value="1"/>
</dbReference>
<dbReference type="EMBL" id="JACHIA010000007">
    <property type="protein sequence ID" value="MBB6071256.1"/>
    <property type="molecule type" value="Genomic_DNA"/>
</dbReference>
<dbReference type="InterPro" id="IPR007607">
    <property type="entry name" value="BacA/B"/>
</dbReference>
<evidence type="ECO:0000313" key="4">
    <source>
        <dbReference type="Proteomes" id="UP000582837"/>
    </source>
</evidence>
<reference evidence="3 4" key="1">
    <citation type="submission" date="2020-08" db="EMBL/GenBank/DDBJ databases">
        <title>Genomic Encyclopedia of Type Strains, Phase IV (KMG-IV): sequencing the most valuable type-strain genomes for metagenomic binning, comparative biology and taxonomic classification.</title>
        <authorList>
            <person name="Goeker M."/>
        </authorList>
    </citation>
    <scope>NUCLEOTIDE SEQUENCE [LARGE SCALE GENOMIC DNA]</scope>
    <source>
        <strain evidence="3 4">DSM 29007</strain>
    </source>
</reference>
<protein>
    <submittedName>
        <fullName evidence="3">Cytoskeletal protein CcmA (Bactofilin family)</fullName>
    </submittedName>
</protein>
<gene>
    <name evidence="3" type="ORF">HNQ61_002880</name>
</gene>
<dbReference type="Proteomes" id="UP000582837">
    <property type="component" value="Unassembled WGS sequence"/>
</dbReference>
<accession>A0A841GZV2</accession>
<comment type="similarity">
    <text evidence="1">Belongs to the bactofilin family.</text>
</comment>
<evidence type="ECO:0000256" key="1">
    <source>
        <dbReference type="ARBA" id="ARBA00044755"/>
    </source>
</evidence>
<dbReference type="AlphaFoldDB" id="A0A841GZV2"/>
<evidence type="ECO:0000313" key="3">
    <source>
        <dbReference type="EMBL" id="MBB6071256.1"/>
    </source>
</evidence>
<dbReference type="PANTHER" id="PTHR35024:SF4">
    <property type="entry name" value="POLYMER-FORMING CYTOSKELETAL PROTEIN"/>
    <property type="match status" value="1"/>
</dbReference>
<organism evidence="3 4">
    <name type="scientific">Longimicrobium terrae</name>
    <dbReference type="NCBI Taxonomy" id="1639882"/>
    <lineage>
        <taxon>Bacteria</taxon>
        <taxon>Pseudomonadati</taxon>
        <taxon>Gemmatimonadota</taxon>
        <taxon>Longimicrobiia</taxon>
        <taxon>Longimicrobiales</taxon>
        <taxon>Longimicrobiaceae</taxon>
        <taxon>Longimicrobium</taxon>
    </lineage>
</organism>
<sequence>MLGRKETERTAAVRAGGGEASMSIIGPGMNIVGDITTDGTVRVEGRVEGTIRAGKAVIVGRGGEIIGDVATQDAVIGGRIRGTLVAESRLELQASSDIEGQIRAPEQHLLLEEGARFNGQIQMGSGGQTAIPSRTGAENSTSA</sequence>
<comment type="caution">
    <text evidence="3">The sequence shown here is derived from an EMBL/GenBank/DDBJ whole genome shotgun (WGS) entry which is preliminary data.</text>
</comment>
<dbReference type="RefSeq" id="WP_170033979.1">
    <property type="nucleotide sequence ID" value="NZ_JABDTL010000001.1"/>
</dbReference>
<proteinExistence type="inferred from homology"/>